<keyword evidence="3" id="KW-1185">Reference proteome</keyword>
<dbReference type="SUPFAM" id="SSF53850">
    <property type="entry name" value="Periplasmic binding protein-like II"/>
    <property type="match status" value="1"/>
</dbReference>
<dbReference type="InterPro" id="IPR038404">
    <property type="entry name" value="TRAP_DctP_sf"/>
</dbReference>
<dbReference type="InterPro" id="IPR006311">
    <property type="entry name" value="TAT_signal"/>
</dbReference>
<proteinExistence type="predicted"/>
<dbReference type="CDD" id="cd13666">
    <property type="entry name" value="PBP2_TRAP_DctP_like_1"/>
    <property type="match status" value="1"/>
</dbReference>
<dbReference type="InterPro" id="IPR018389">
    <property type="entry name" value="DctP_fam"/>
</dbReference>
<name>A0A376AAI5_9HYPH</name>
<organism evidence="2 3">
    <name type="scientific">Ciceribacter selenitireducens ATCC BAA-1503</name>
    <dbReference type="NCBI Taxonomy" id="1336235"/>
    <lineage>
        <taxon>Bacteria</taxon>
        <taxon>Pseudomonadati</taxon>
        <taxon>Pseudomonadota</taxon>
        <taxon>Alphaproteobacteria</taxon>
        <taxon>Hyphomicrobiales</taxon>
        <taxon>Rhizobiaceae</taxon>
        <taxon>Ciceribacter</taxon>
    </lineage>
</organism>
<reference evidence="3" key="1">
    <citation type="submission" date="2018-07" db="EMBL/GenBank/DDBJ databases">
        <authorList>
            <person name="Peiro R."/>
            <person name="Begona"/>
            <person name="Cbmso G."/>
            <person name="Lopez M."/>
            <person name="Gonzalez S."/>
        </authorList>
    </citation>
    <scope>NUCLEOTIDE SEQUENCE [LARGE SCALE GENOMIC DNA]</scope>
</reference>
<gene>
    <name evidence="2" type="ORF">RHIZ70_378</name>
</gene>
<sequence>MKRRDFLKNTSLLAGASFIAGGLPLGASAKTSMKFDSYVTENAGPSWIDRWFLDELEKRTNGEVSIRRYWAGSLNKVGEHLSAVRDGTSEITLISPGYYQAEVPVTRGLEWYYRVDRADTLQLVCRDVYEQFEPLRQEWEQRHRSKVLYWTNWNYAPLVLREPINSIEDLKGKKIRGYGIATDVIERLGGIAVPMAAGEVYQALERGVLDGVYGFDFVTAVAYKLHEIAPNFYDIGDGAHAPAVTVMNRDAWDGLSDPGKKVCTDLADELYAGKFTEIYEQVLTDYVKKALSEGVKFTSLSDAETAKARARVQPAEVDQWIEKVAKPNGIDGAAMQELVQASIARHAPSGRLKRPGEIAAAL</sequence>
<protein>
    <recommendedName>
        <fullName evidence="4">ABC transporter substrate-binding protein</fullName>
    </recommendedName>
</protein>
<dbReference type="OrthoDB" id="7822595at2"/>
<dbReference type="NCBIfam" id="NF037995">
    <property type="entry name" value="TRAP_S1"/>
    <property type="match status" value="1"/>
</dbReference>
<dbReference type="Gene3D" id="3.40.190.170">
    <property type="entry name" value="Bacterial extracellular solute-binding protein, family 7"/>
    <property type="match status" value="1"/>
</dbReference>
<keyword evidence="1" id="KW-0732">Signal</keyword>
<dbReference type="PROSITE" id="PS51318">
    <property type="entry name" value="TAT"/>
    <property type="match status" value="1"/>
</dbReference>
<dbReference type="PANTHER" id="PTHR33376">
    <property type="match status" value="1"/>
</dbReference>
<evidence type="ECO:0008006" key="4">
    <source>
        <dbReference type="Google" id="ProtNLM"/>
    </source>
</evidence>
<dbReference type="GO" id="GO:0055085">
    <property type="term" value="P:transmembrane transport"/>
    <property type="evidence" value="ECO:0007669"/>
    <property type="project" value="InterPro"/>
</dbReference>
<dbReference type="Pfam" id="PF03480">
    <property type="entry name" value="DctP"/>
    <property type="match status" value="1"/>
</dbReference>
<dbReference type="AlphaFoldDB" id="A0A376AAI5"/>
<evidence type="ECO:0000313" key="3">
    <source>
        <dbReference type="Proteomes" id="UP000254764"/>
    </source>
</evidence>
<dbReference type="EMBL" id="UEYP01000013">
    <property type="protein sequence ID" value="SSC64670.1"/>
    <property type="molecule type" value="Genomic_DNA"/>
</dbReference>
<evidence type="ECO:0000256" key="1">
    <source>
        <dbReference type="ARBA" id="ARBA00022729"/>
    </source>
</evidence>
<evidence type="ECO:0000313" key="2">
    <source>
        <dbReference type="EMBL" id="SSC64670.1"/>
    </source>
</evidence>
<dbReference type="PANTHER" id="PTHR33376:SF15">
    <property type="entry name" value="BLL6794 PROTEIN"/>
    <property type="match status" value="1"/>
</dbReference>
<dbReference type="RefSeq" id="WP_115671851.1">
    <property type="nucleotide sequence ID" value="NZ_UEYP01000013.1"/>
</dbReference>
<accession>A0A376AAI5</accession>
<dbReference type="Proteomes" id="UP000254764">
    <property type="component" value="Unassembled WGS sequence"/>
</dbReference>